<evidence type="ECO:0000313" key="2">
    <source>
        <dbReference type="EMBL" id="QBI54086.1"/>
    </source>
</evidence>
<dbReference type="EC" id="3.1.1.-" evidence="2"/>
<name>A0A4P6Q0D7_9ACTN</name>
<dbReference type="Gene3D" id="3.40.50.1820">
    <property type="entry name" value="alpha/beta hydrolase"/>
    <property type="match status" value="1"/>
</dbReference>
<gene>
    <name evidence="2" type="primary">ytpA</name>
    <name evidence="2" type="ORF">EKD16_11515</name>
</gene>
<sequence>MVTSREWHLAGGSGGAERLYARAWAPQSAAPAWLAVLVHGYGEHIGRYEHTAAALCEGGAVVYGLDHRGHGRSSGERVLVDDFDGVVEDLHRLVTQARTAYSTLPLVLVGHSMGGMIAARYAQQHPEQLAGLVLSGPVLGRWSAARELLAADEIPDAPLDASALSRDPQVAADYTADDLVWHGGFKRGLLEALVTELERIAEHGRLTATPLLWVHGSEDAVVPVSDSRVGVEEFAGDDVTVRIFPGARHEVFNETNRDEVLEEVVRFARRCAAAHLARG</sequence>
<accession>A0A4P6Q0D7</accession>
<evidence type="ECO:0000313" key="3">
    <source>
        <dbReference type="Proteomes" id="UP000292235"/>
    </source>
</evidence>
<dbReference type="Pfam" id="PF12146">
    <property type="entry name" value="Hydrolase_4"/>
    <property type="match status" value="1"/>
</dbReference>
<dbReference type="KEGG" id="strr:EKD16_11515"/>
<organism evidence="2 3">
    <name type="scientific">Streptomonospora litoralis</name>
    <dbReference type="NCBI Taxonomy" id="2498135"/>
    <lineage>
        <taxon>Bacteria</taxon>
        <taxon>Bacillati</taxon>
        <taxon>Actinomycetota</taxon>
        <taxon>Actinomycetes</taxon>
        <taxon>Streptosporangiales</taxon>
        <taxon>Nocardiopsidaceae</taxon>
        <taxon>Streptomonospora</taxon>
    </lineage>
</organism>
<dbReference type="InterPro" id="IPR000073">
    <property type="entry name" value="AB_hydrolase_1"/>
</dbReference>
<dbReference type="GO" id="GO:0016787">
    <property type="term" value="F:hydrolase activity"/>
    <property type="evidence" value="ECO:0007669"/>
    <property type="project" value="UniProtKB-KW"/>
</dbReference>
<dbReference type="OrthoDB" id="9806902at2"/>
<dbReference type="EMBL" id="CP036455">
    <property type="protein sequence ID" value="QBI54086.1"/>
    <property type="molecule type" value="Genomic_DNA"/>
</dbReference>
<dbReference type="RefSeq" id="WP_131098335.1">
    <property type="nucleotide sequence ID" value="NZ_CP036455.1"/>
</dbReference>
<dbReference type="PANTHER" id="PTHR11614">
    <property type="entry name" value="PHOSPHOLIPASE-RELATED"/>
    <property type="match status" value="1"/>
</dbReference>
<dbReference type="InterPro" id="IPR029058">
    <property type="entry name" value="AB_hydrolase_fold"/>
</dbReference>
<reference evidence="2 3" key="1">
    <citation type="submission" date="2019-02" db="EMBL/GenBank/DDBJ databases">
        <authorList>
            <person name="Khodamoradi S."/>
            <person name="Hahnke R.L."/>
            <person name="Kaempfer P."/>
            <person name="Schumann P."/>
            <person name="Rohde M."/>
            <person name="Steinert M."/>
            <person name="Luzhetskyy A."/>
            <person name="Wink J."/>
            <person name="Ruckert C."/>
        </authorList>
    </citation>
    <scope>NUCLEOTIDE SEQUENCE [LARGE SCALE GENOMIC DNA]</scope>
    <source>
        <strain evidence="2 3">M2</strain>
    </source>
</reference>
<dbReference type="InterPro" id="IPR051044">
    <property type="entry name" value="MAG_DAG_Lipase"/>
</dbReference>
<proteinExistence type="predicted"/>
<evidence type="ECO:0000259" key="1">
    <source>
        <dbReference type="Pfam" id="PF12146"/>
    </source>
</evidence>
<dbReference type="AlphaFoldDB" id="A0A4P6Q0D7"/>
<dbReference type="SUPFAM" id="SSF53474">
    <property type="entry name" value="alpha/beta-Hydrolases"/>
    <property type="match status" value="1"/>
</dbReference>
<feature type="domain" description="Serine aminopeptidase S33" evidence="1">
    <location>
        <begin position="31"/>
        <end position="256"/>
    </location>
</feature>
<dbReference type="Proteomes" id="UP000292235">
    <property type="component" value="Chromosome"/>
</dbReference>
<keyword evidence="2" id="KW-0378">Hydrolase</keyword>
<dbReference type="PRINTS" id="PR00111">
    <property type="entry name" value="ABHYDROLASE"/>
</dbReference>
<dbReference type="InterPro" id="IPR022742">
    <property type="entry name" value="Hydrolase_4"/>
</dbReference>
<keyword evidence="3" id="KW-1185">Reference proteome</keyword>
<protein>
    <submittedName>
        <fullName evidence="2">Phospholipase YtpA</fullName>
        <ecNumber evidence="2">3.1.1.-</ecNumber>
    </submittedName>
</protein>